<proteinExistence type="predicted"/>
<dbReference type="Proteomes" id="UP000803844">
    <property type="component" value="Unassembled WGS sequence"/>
</dbReference>
<evidence type="ECO:0000313" key="1">
    <source>
        <dbReference type="EMBL" id="KAF3771414.1"/>
    </source>
</evidence>
<comment type="caution">
    <text evidence="1">The sequence shown here is derived from an EMBL/GenBank/DDBJ whole genome shotgun (WGS) entry which is preliminary data.</text>
</comment>
<dbReference type="PROSITE" id="PS51257">
    <property type="entry name" value="PROKAR_LIPOPROTEIN"/>
    <property type="match status" value="1"/>
</dbReference>
<dbReference type="GeneID" id="63840137"/>
<accession>A0A9P4YDA6</accession>
<dbReference type="EMBL" id="MU032344">
    <property type="protein sequence ID" value="KAF3771414.1"/>
    <property type="molecule type" value="Genomic_DNA"/>
</dbReference>
<sequence length="87" mass="9607">MNSARLGFWIPDSVLRSISSVSAAISCRTVVFLHRLISEDGLMMMGTLLPTRMKTPSPSFIDLGPVPIYPLWVRKNFLPLDAQSTAS</sequence>
<keyword evidence="2" id="KW-1185">Reference proteome</keyword>
<protein>
    <submittedName>
        <fullName evidence="1">Uncharacterized protein</fullName>
    </submittedName>
</protein>
<organism evidence="1 2">
    <name type="scientific">Cryphonectria parasitica (strain ATCC 38755 / EP155)</name>
    <dbReference type="NCBI Taxonomy" id="660469"/>
    <lineage>
        <taxon>Eukaryota</taxon>
        <taxon>Fungi</taxon>
        <taxon>Dikarya</taxon>
        <taxon>Ascomycota</taxon>
        <taxon>Pezizomycotina</taxon>
        <taxon>Sordariomycetes</taxon>
        <taxon>Sordariomycetidae</taxon>
        <taxon>Diaporthales</taxon>
        <taxon>Cryphonectriaceae</taxon>
        <taxon>Cryphonectria-Endothia species complex</taxon>
        <taxon>Cryphonectria</taxon>
    </lineage>
</organism>
<name>A0A9P4YDA6_CRYP1</name>
<reference evidence="1" key="1">
    <citation type="journal article" date="2020" name="Phytopathology">
        <title>Genome sequence of the chestnut blight fungus Cryphonectria parasitica EP155: A fundamental resource for an archetypical invasive plant pathogen.</title>
        <authorList>
            <person name="Crouch J.A."/>
            <person name="Dawe A."/>
            <person name="Aerts A."/>
            <person name="Barry K."/>
            <person name="Churchill A.C.L."/>
            <person name="Grimwood J."/>
            <person name="Hillman B."/>
            <person name="Milgroom M.G."/>
            <person name="Pangilinan J."/>
            <person name="Smith M."/>
            <person name="Salamov A."/>
            <person name="Schmutz J."/>
            <person name="Yadav J."/>
            <person name="Grigoriev I.V."/>
            <person name="Nuss D."/>
        </authorList>
    </citation>
    <scope>NUCLEOTIDE SEQUENCE</scope>
    <source>
        <strain evidence="1">EP155</strain>
    </source>
</reference>
<gene>
    <name evidence="1" type="ORF">M406DRAFT_354851</name>
</gene>
<dbReference type="RefSeq" id="XP_040782375.1">
    <property type="nucleotide sequence ID" value="XM_040923008.1"/>
</dbReference>
<dbReference type="AlphaFoldDB" id="A0A9P4YDA6"/>
<evidence type="ECO:0000313" key="2">
    <source>
        <dbReference type="Proteomes" id="UP000803844"/>
    </source>
</evidence>